<proteinExistence type="predicted"/>
<sequence length="151" mass="17906">MRVFEFFVSFFSLKLVLWKVVSGVGFPILENCRICGRPFTYIRGSKVCEACRDDLDRIYFEARDILMDLPSDEKLDAIELANRLEVEPIYIYILAEEGRFDREAPWLGDKGEKERLISEFSMEIQKMDKERKSSGESRKIYTVERKEREER</sequence>
<gene>
    <name evidence="2" type="ordered locus">Tlie_0083</name>
</gene>
<dbReference type="EMBL" id="CP003096">
    <property type="protein sequence ID" value="AER65829.1"/>
    <property type="molecule type" value="Genomic_DNA"/>
</dbReference>
<feature type="region of interest" description="Disordered" evidence="1">
    <location>
        <begin position="127"/>
        <end position="151"/>
    </location>
</feature>
<evidence type="ECO:0000313" key="3">
    <source>
        <dbReference type="Proteomes" id="UP000005868"/>
    </source>
</evidence>
<name>G7V5K2_THELD</name>
<dbReference type="STRING" id="580340.Tlie_0083"/>
<protein>
    <submittedName>
        <fullName evidence="2">Uncharacterized protein</fullName>
    </submittedName>
</protein>
<organism evidence="2 3">
    <name type="scientific">Thermovirga lienii (strain ATCC BAA-1197 / DSM 17291 / Cas60314)</name>
    <dbReference type="NCBI Taxonomy" id="580340"/>
    <lineage>
        <taxon>Bacteria</taxon>
        <taxon>Thermotogati</taxon>
        <taxon>Synergistota</taxon>
        <taxon>Synergistia</taxon>
        <taxon>Synergistales</taxon>
        <taxon>Thermovirgaceae</taxon>
        <taxon>Thermovirga</taxon>
    </lineage>
</organism>
<evidence type="ECO:0000256" key="1">
    <source>
        <dbReference type="SAM" id="MobiDB-lite"/>
    </source>
</evidence>
<evidence type="ECO:0000313" key="2">
    <source>
        <dbReference type="EMBL" id="AER65829.1"/>
    </source>
</evidence>
<dbReference type="OrthoDB" id="1739831at2"/>
<dbReference type="AlphaFoldDB" id="G7V5K2"/>
<dbReference type="Proteomes" id="UP000005868">
    <property type="component" value="Chromosome"/>
</dbReference>
<reference evidence="2 3" key="2">
    <citation type="journal article" date="2012" name="Stand. Genomic Sci.">
        <title>Genome sequence of the moderately thermophilic, amino-acid-degrading and sulfur-reducing bacterium Thermovirga lienii type strain (Cas60314(T)).</title>
        <authorList>
            <person name="Goker M."/>
            <person name="Saunders E."/>
            <person name="Lapidus A."/>
            <person name="Nolan M."/>
            <person name="Lucas S."/>
            <person name="Hammon N."/>
            <person name="Deshpande S."/>
            <person name="Cheng J.F."/>
            <person name="Han C."/>
            <person name="Tapia R."/>
            <person name="Goodwin L.A."/>
            <person name="Pitluck S."/>
            <person name="Liolios K."/>
            <person name="Mavromatis K."/>
            <person name="Pagani I."/>
            <person name="Ivanova N."/>
            <person name="Mikhailova N."/>
            <person name="Pati A."/>
            <person name="Chen A."/>
            <person name="Palaniappan K."/>
            <person name="Land M."/>
            <person name="Chang Y.J."/>
            <person name="Jeffries C.D."/>
            <person name="Brambilla E.M."/>
            <person name="Rohde M."/>
            <person name="Spring S."/>
            <person name="Detter J.C."/>
            <person name="Woyke T."/>
            <person name="Bristow J."/>
            <person name="Eisen J.A."/>
            <person name="Markowitz V."/>
            <person name="Hugenholtz P."/>
            <person name="Kyrpides N.C."/>
            <person name="Klenk H.P."/>
        </authorList>
    </citation>
    <scope>NUCLEOTIDE SEQUENCE [LARGE SCALE GENOMIC DNA]</scope>
    <source>
        <strain evidence="3">ATCC BAA-1197 / DSM 17291 / Cas60314</strain>
    </source>
</reference>
<keyword evidence="3" id="KW-1185">Reference proteome</keyword>
<dbReference type="HOGENOM" id="CLU_1730550_0_0_0"/>
<dbReference type="KEGG" id="tli:Tlie_0083"/>
<reference evidence="3" key="1">
    <citation type="submission" date="2011-10" db="EMBL/GenBank/DDBJ databases">
        <title>The complete genome of chromosome of Thermovirga lienii DSM 17291.</title>
        <authorList>
            <consortium name="US DOE Joint Genome Institute (JGI-PGF)"/>
            <person name="Lucas S."/>
            <person name="Copeland A."/>
            <person name="Lapidus A."/>
            <person name="Glavina del Rio T."/>
            <person name="Dalin E."/>
            <person name="Tice H."/>
            <person name="Bruce D."/>
            <person name="Goodwin L."/>
            <person name="Pitluck S."/>
            <person name="Peters L."/>
            <person name="Mikhailova N."/>
            <person name="Saunders E."/>
            <person name="Kyrpides N."/>
            <person name="Mavromatis K."/>
            <person name="Ivanova N."/>
            <person name="Last F.I."/>
            <person name="Brettin T."/>
            <person name="Detter J.C."/>
            <person name="Han C."/>
            <person name="Larimer F."/>
            <person name="Land M."/>
            <person name="Hauser L."/>
            <person name="Markowitz V."/>
            <person name="Cheng J.-F."/>
            <person name="Hugenholtz P."/>
            <person name="Woyke T."/>
            <person name="Wu D."/>
            <person name="Spring S."/>
            <person name="Schroeder M."/>
            <person name="Brambilla E.-M."/>
            <person name="Klenk H.-P."/>
            <person name="Eisen J.A."/>
        </authorList>
    </citation>
    <scope>NUCLEOTIDE SEQUENCE [LARGE SCALE GENOMIC DNA]</scope>
    <source>
        <strain evidence="3">ATCC BAA-1197 / DSM 17291 / Cas60314</strain>
    </source>
</reference>
<accession>G7V5K2</accession>